<gene>
    <name evidence="2" type="ORF">DP107_15335</name>
</gene>
<protein>
    <submittedName>
        <fullName evidence="2">Peroxiredoxin</fullName>
    </submittedName>
</protein>
<dbReference type="GO" id="GO:0016209">
    <property type="term" value="F:antioxidant activity"/>
    <property type="evidence" value="ECO:0007669"/>
    <property type="project" value="InterPro"/>
</dbReference>
<dbReference type="EMBL" id="QMDX01000012">
    <property type="protein sequence ID" value="TSD09513.1"/>
    <property type="molecule type" value="Genomic_DNA"/>
</dbReference>
<dbReference type="AlphaFoldDB" id="A0A554MWM5"/>
<sequence length="172" mass="19199">MNLGFEVSELPAVDALGKGDTAPGFTRPLVNDEFWEDVALSDLTADSPVVLVFHQMAGDFPPTYILQEIRDQEWTDWDAEVVGVSISSPYELKGFIREWRGFEQFRFFSDPSAEVAEAFGIADDVAGMTGIREPRPAVYVLDEDRVVQYAWVASENPDFPPYSDVEAAVQDL</sequence>
<dbReference type="SUPFAM" id="SSF52833">
    <property type="entry name" value="Thioredoxin-like"/>
    <property type="match status" value="1"/>
</dbReference>
<evidence type="ECO:0000313" key="2">
    <source>
        <dbReference type="EMBL" id="TSD09513.1"/>
    </source>
</evidence>
<dbReference type="InParanoid" id="A0A554MWM5"/>
<dbReference type="Gene3D" id="3.40.30.10">
    <property type="entry name" value="Glutaredoxin"/>
    <property type="match status" value="1"/>
</dbReference>
<dbReference type="InterPro" id="IPR013766">
    <property type="entry name" value="Thioredoxin_domain"/>
</dbReference>
<dbReference type="Pfam" id="PF00578">
    <property type="entry name" value="AhpC-TSA"/>
    <property type="match status" value="1"/>
</dbReference>
<feature type="domain" description="Thioredoxin" evidence="1">
    <location>
        <begin position="16"/>
        <end position="172"/>
    </location>
</feature>
<dbReference type="OrthoDB" id="334647at2157"/>
<dbReference type="InterPro" id="IPR036249">
    <property type="entry name" value="Thioredoxin-like_sf"/>
</dbReference>
<keyword evidence="3" id="KW-1185">Reference proteome</keyword>
<dbReference type="GO" id="GO:0016491">
    <property type="term" value="F:oxidoreductase activity"/>
    <property type="evidence" value="ECO:0007669"/>
    <property type="project" value="InterPro"/>
</dbReference>
<comment type="caution">
    <text evidence="2">The sequence shown here is derived from an EMBL/GenBank/DDBJ whole genome shotgun (WGS) entry which is preliminary data.</text>
</comment>
<reference evidence="2 3" key="1">
    <citation type="submission" date="2018-06" db="EMBL/GenBank/DDBJ databases">
        <title>Natronomonas sp. F16-60 a new haloarchaeon isolated from a solar saltern of Isla Cristina, Huelva, Spain.</title>
        <authorList>
            <person name="Duran-Viseras A."/>
            <person name="Sanchez-Porro C."/>
            <person name="Ventosa A."/>
        </authorList>
    </citation>
    <scope>NUCLEOTIDE SEQUENCE [LARGE SCALE GENOMIC DNA]</scope>
    <source>
        <strain evidence="2 3">F16-60</strain>
    </source>
</reference>
<name>A0A554MWM5_9EURY</name>
<accession>A0A554MWM5</accession>
<proteinExistence type="predicted"/>
<dbReference type="InterPro" id="IPR000866">
    <property type="entry name" value="AhpC/TSA"/>
</dbReference>
<evidence type="ECO:0000313" key="3">
    <source>
        <dbReference type="Proteomes" id="UP000319894"/>
    </source>
</evidence>
<dbReference type="Proteomes" id="UP000319894">
    <property type="component" value="Unassembled WGS sequence"/>
</dbReference>
<dbReference type="RefSeq" id="WP_144263022.1">
    <property type="nucleotide sequence ID" value="NZ_QMDX01000012.1"/>
</dbReference>
<evidence type="ECO:0000259" key="1">
    <source>
        <dbReference type="PROSITE" id="PS51352"/>
    </source>
</evidence>
<dbReference type="PROSITE" id="PS51352">
    <property type="entry name" value="THIOREDOXIN_2"/>
    <property type="match status" value="1"/>
</dbReference>
<organism evidence="2 3">
    <name type="scientific">Haloglomus irregulare</name>
    <dbReference type="NCBI Taxonomy" id="2234134"/>
    <lineage>
        <taxon>Archaea</taxon>
        <taxon>Methanobacteriati</taxon>
        <taxon>Methanobacteriota</taxon>
        <taxon>Stenosarchaea group</taxon>
        <taxon>Halobacteria</taxon>
        <taxon>Halobacteriales</taxon>
        <taxon>Natronomonadaceae</taxon>
        <taxon>Haloglomus</taxon>
    </lineage>
</organism>